<evidence type="ECO:0000313" key="2">
    <source>
        <dbReference type="EMBL" id="MDA6069823.1"/>
    </source>
</evidence>
<feature type="chain" id="PRO_5045800395" evidence="1">
    <location>
        <begin position="19"/>
        <end position="309"/>
    </location>
</feature>
<evidence type="ECO:0000313" key="3">
    <source>
        <dbReference type="Proteomes" id="UP001212170"/>
    </source>
</evidence>
<keyword evidence="1" id="KW-0732">Signal</keyword>
<dbReference type="InterPro" id="IPR013320">
    <property type="entry name" value="ConA-like_dom_sf"/>
</dbReference>
<proteinExistence type="predicted"/>
<evidence type="ECO:0000256" key="1">
    <source>
        <dbReference type="SAM" id="SignalP"/>
    </source>
</evidence>
<dbReference type="Gene3D" id="2.60.120.200">
    <property type="match status" value="1"/>
</dbReference>
<feature type="signal peptide" evidence="1">
    <location>
        <begin position="1"/>
        <end position="18"/>
    </location>
</feature>
<organism evidence="2 3">
    <name type="scientific">Flavobacterium azizsancarii</name>
    <dbReference type="NCBI Taxonomy" id="2961580"/>
    <lineage>
        <taxon>Bacteria</taxon>
        <taxon>Pseudomonadati</taxon>
        <taxon>Bacteroidota</taxon>
        <taxon>Flavobacteriia</taxon>
        <taxon>Flavobacteriales</taxon>
        <taxon>Flavobacteriaceae</taxon>
        <taxon>Flavobacterium</taxon>
    </lineage>
</organism>
<dbReference type="EMBL" id="JAMZNK010000011">
    <property type="protein sequence ID" value="MDA6069823.1"/>
    <property type="molecule type" value="Genomic_DNA"/>
</dbReference>
<accession>A0ABT4WBD3</accession>
<reference evidence="2 3" key="1">
    <citation type="journal article" date="2023" name="Chemosphere">
        <title>Whole genome analysis of Flavobacterium aziz-sancarii sp. nov., isolated from Ardley Island (Antarctica), revealed a rich resistome and bioremediation potential.</title>
        <authorList>
            <person name="Otur C."/>
            <person name="Okay S."/>
            <person name="Kurt-Kizildogan A."/>
        </authorList>
    </citation>
    <scope>NUCLEOTIDE SEQUENCE [LARGE SCALE GENOMIC DNA]</scope>
    <source>
        <strain evidence="2 3">AC</strain>
    </source>
</reference>
<sequence length="309" mass="33634">MKKFLLTLMFVSYLNVNAQNPIQEFNFNGTLNNTANTTSFMGTNNFVADRAGLVKGAQRLANKALEAVIDDLPQGDNARSVSIWVKLNDITSANYIWGYGTAYNAQYCGLLQQGTASSNSDLSLAGWGASNDVIVSTPLEKNVWYQYTITYDGKVSKIYRNGQLLKSVNGIARSTKGNIFRLGEINTTIGINADIDDLKIYNIALTDEQVMTLYDSSKAVISIAAAIEPASAVKAVKKVEVKTKTIAKAALSNIITTGDINEMPKNVEVFSQGQKIYGSNTNTMNIHDLPEGTYLLKITNTPSKKVTSN</sequence>
<gene>
    <name evidence="2" type="ORF">NJT12_09345</name>
</gene>
<name>A0ABT4WBD3_9FLAO</name>
<keyword evidence="3" id="KW-1185">Reference proteome</keyword>
<comment type="caution">
    <text evidence="2">The sequence shown here is derived from an EMBL/GenBank/DDBJ whole genome shotgun (WGS) entry which is preliminary data.</text>
</comment>
<dbReference type="Pfam" id="PF13385">
    <property type="entry name" value="Laminin_G_3"/>
    <property type="match status" value="1"/>
</dbReference>
<dbReference type="Proteomes" id="UP001212170">
    <property type="component" value="Unassembled WGS sequence"/>
</dbReference>
<dbReference type="SUPFAM" id="SSF49899">
    <property type="entry name" value="Concanavalin A-like lectins/glucanases"/>
    <property type="match status" value="1"/>
</dbReference>
<protein>
    <submittedName>
        <fullName evidence="2">LamG domain-containing protein</fullName>
    </submittedName>
</protein>
<dbReference type="RefSeq" id="WP_271335632.1">
    <property type="nucleotide sequence ID" value="NZ_JAMZNK010000011.1"/>
</dbReference>